<feature type="region of interest" description="Disordered" evidence="1">
    <location>
        <begin position="43"/>
        <end position="68"/>
    </location>
</feature>
<keyword evidence="3" id="KW-1185">Reference proteome</keyword>
<gene>
    <name evidence="2" type="ORF">CSSPJE1EN1_LOCUS15559</name>
</gene>
<sequence length="84" mass="9083">MLGRIIKAKERKIVGAIDDGMGEVDANDDEGLEVVEEGQVRPLRSTGNVPNWPQKPTPAKPIGLRGTKMPLGVPFEGVDLLDSY</sequence>
<evidence type="ECO:0000256" key="1">
    <source>
        <dbReference type="SAM" id="MobiDB-lite"/>
    </source>
</evidence>
<dbReference type="Proteomes" id="UP001497444">
    <property type="component" value="Chromosome 3"/>
</dbReference>
<evidence type="ECO:0000313" key="3">
    <source>
        <dbReference type="Proteomes" id="UP001497444"/>
    </source>
</evidence>
<accession>A0ABP0WT97</accession>
<organism evidence="2 3">
    <name type="scientific">Sphagnum jensenii</name>
    <dbReference type="NCBI Taxonomy" id="128206"/>
    <lineage>
        <taxon>Eukaryota</taxon>
        <taxon>Viridiplantae</taxon>
        <taxon>Streptophyta</taxon>
        <taxon>Embryophyta</taxon>
        <taxon>Bryophyta</taxon>
        <taxon>Sphagnophytina</taxon>
        <taxon>Sphagnopsida</taxon>
        <taxon>Sphagnales</taxon>
        <taxon>Sphagnaceae</taxon>
        <taxon>Sphagnum</taxon>
    </lineage>
</organism>
<name>A0ABP0WT97_9BRYO</name>
<dbReference type="EMBL" id="OZ020098">
    <property type="protein sequence ID" value="CAK9270081.1"/>
    <property type="molecule type" value="Genomic_DNA"/>
</dbReference>
<evidence type="ECO:0000313" key="2">
    <source>
        <dbReference type="EMBL" id="CAK9270081.1"/>
    </source>
</evidence>
<proteinExistence type="predicted"/>
<reference evidence="2" key="1">
    <citation type="submission" date="2024-02" db="EMBL/GenBank/DDBJ databases">
        <authorList>
            <consortium name="ELIXIR-Norway"/>
            <consortium name="Elixir Norway"/>
        </authorList>
    </citation>
    <scope>NUCLEOTIDE SEQUENCE</scope>
</reference>
<protein>
    <submittedName>
        <fullName evidence="2">Uncharacterized protein</fullName>
    </submittedName>
</protein>